<dbReference type="Proteomes" id="UP001528823">
    <property type="component" value="Unassembled WGS sequence"/>
</dbReference>
<feature type="region of interest" description="Disordered" evidence="1">
    <location>
        <begin position="101"/>
        <end position="125"/>
    </location>
</feature>
<protein>
    <submittedName>
        <fullName evidence="2">Uncharacterized protein</fullName>
    </submittedName>
</protein>
<organism evidence="2 3">
    <name type="scientific">Spartinivicinus poritis</name>
    <dbReference type="NCBI Taxonomy" id="2994640"/>
    <lineage>
        <taxon>Bacteria</taxon>
        <taxon>Pseudomonadati</taxon>
        <taxon>Pseudomonadota</taxon>
        <taxon>Gammaproteobacteria</taxon>
        <taxon>Oceanospirillales</taxon>
        <taxon>Zooshikellaceae</taxon>
        <taxon>Spartinivicinus</taxon>
    </lineage>
</organism>
<feature type="compositionally biased region" description="Polar residues" evidence="1">
    <location>
        <begin position="28"/>
        <end position="38"/>
    </location>
</feature>
<dbReference type="EMBL" id="JAPMOU010000003">
    <property type="protein sequence ID" value="MDE1460931.1"/>
    <property type="molecule type" value="Genomic_DNA"/>
</dbReference>
<feature type="compositionally biased region" description="Polar residues" evidence="1">
    <location>
        <begin position="916"/>
        <end position="933"/>
    </location>
</feature>
<name>A0ABT5U3J6_9GAMM</name>
<gene>
    <name evidence="2" type="ORF">ORQ98_03000</name>
</gene>
<feature type="compositionally biased region" description="Polar residues" evidence="1">
    <location>
        <begin position="107"/>
        <end position="119"/>
    </location>
</feature>
<feature type="region of interest" description="Disordered" evidence="1">
    <location>
        <begin position="1"/>
        <end position="84"/>
    </location>
</feature>
<evidence type="ECO:0000313" key="3">
    <source>
        <dbReference type="Proteomes" id="UP001528823"/>
    </source>
</evidence>
<keyword evidence="3" id="KW-1185">Reference proteome</keyword>
<evidence type="ECO:0000313" key="2">
    <source>
        <dbReference type="EMBL" id="MDE1460931.1"/>
    </source>
</evidence>
<feature type="region of interest" description="Disordered" evidence="1">
    <location>
        <begin position="527"/>
        <end position="548"/>
    </location>
</feature>
<proteinExistence type="predicted"/>
<feature type="region of interest" description="Disordered" evidence="1">
    <location>
        <begin position="909"/>
        <end position="933"/>
    </location>
</feature>
<reference evidence="2 3" key="1">
    <citation type="submission" date="2022-11" db="EMBL/GenBank/DDBJ databases">
        <title>Spartinivicinus poritis sp. nov., isolated from scleractinian coral Porites lutea.</title>
        <authorList>
            <person name="Zhang G."/>
            <person name="Cai L."/>
            <person name="Wei Q."/>
        </authorList>
    </citation>
    <scope>NUCLEOTIDE SEQUENCE [LARGE SCALE GENOMIC DNA]</scope>
    <source>
        <strain evidence="2 3">A2-2</strain>
    </source>
</reference>
<accession>A0ABT5U3J6</accession>
<feature type="compositionally biased region" description="Basic and acidic residues" evidence="1">
    <location>
        <begin position="66"/>
        <end position="77"/>
    </location>
</feature>
<dbReference type="RefSeq" id="WP_274687302.1">
    <property type="nucleotide sequence ID" value="NZ_JAPMOU010000003.1"/>
</dbReference>
<comment type="caution">
    <text evidence="2">The sequence shown here is derived from an EMBL/GenBank/DDBJ whole genome shotgun (WGS) entry which is preliminary data.</text>
</comment>
<feature type="compositionally biased region" description="Low complexity" evidence="1">
    <location>
        <begin position="40"/>
        <end position="55"/>
    </location>
</feature>
<sequence>MTIISSTDSNKNQPITQSDLDQRDDSTTSKGINTSDLSMKQLTRLLTKSKSSLQTADEAVAETSQDEERPDANDRSKVNQINRWSPTARKILDALLNRSPDGVQETVDGQQGASEQQTSRTKDKTPWESVWERMYTTGKLGKVDISIGVFDQDQKGSHTNNQAGVVPTVVSWFKSAKNIKSAFRNLFRGDPTVQQNIERNVADSAELFHRDGAKQQLKRLLGLPSNASNQTIASEFNKFIQSMPEGASFSLGAGGGIDLKWPSTGVWAHPSGIGDVGVMVKTGVEGDNSIQFSRDAAGVKVTMGGTSTFKGLTLEVGGYASKPGEKYMLGAHVEVDATLAKTKRDQRASAYFSDENLTAFINKLANTDGTDKLDFNWVVENAQRKPNGKNTIQVSKELEIKPLTLEGDLAGKFGGGVDSPFNTGNSGAVGLGKSAGLVPGISLHVTKDVVLRWKADSAFDADKPDFSLTYQNDKLSSYFSDTEFKVSGFLWGRPAKVTYPSISPDGVISSTIGGSFLSYTFGEKKLPDLKGNPKPTESPKPTDVVPADGDETAKANRFINITSIPLSADNLDNTIKKYPPLERFFQNDPDAKWRLQNALKHKTEGGTTSLNVEFRLRDNKYQEINTILSGQDFESLSETDKNKIQAILDNKDSFELSGYNLIEDRNIKHKRGLGAVFVSVNSTNEMKFTNAIYTETVNHKLGVSDITDKTRGISSLFQNRGRALQLIYNDLGQSAHARQKDFVKNSQEIAKIRQLEATGQASPQELADIAHFDAYQENLGKEANFGTNGLFETIDHSRFKGKASASQAASEAASQMKQPGAGGAVIMQQVGEHWLPVYTVTRSQHDQVNVYNAQGQQIKAFHNKHHQQDGAIDDYLKKLVTAEGNGSAFKVFVAKKDFTQQFKIAAQPPYEPAPDYTTQGSQTNRPNVVSQGAYNPADRSVTKVVTEYERIKANDATISVWSDKNGWISLKKSEAYTLGLKVDGKQITSTTDFTDALLGDASHRLSWDFDQATLALLHDSTNFARNQHLVQNARLTTAATAPLTQSETTFVDKTKALLSTASDYDQFLGQLNAWADSQKSTIVSKLNSQPNTDTTAVVDPFAGPHVTEININADGSYEITYDRNNLAGTSNSNQAASVTRSVDASAVSNLSDADKLTLNLADIVQKRYNTRKKIIDSGQGSRALSAYSAFGTANGLRVLGEYGIGNSPLERLQASSTLLGAAEEVLSGVASVGDLAKKFNLKLPKAGSATKALAKVFGGSDGLAQLGKLGKLGKAAGPLGVITSGLDIVNGAFGLDAAIRNGDGYGIASSTFDIASGALGLAAVAFAATPAGPFLAVGALVASAISQGIQAAKTVDTFEKEVRPLAWYEKLGYGAAAFFGLDDKTSWHQELQDARRQKAINARKQLITEQDQISQQVFRTIGDSITDTSGLFPTSELFLFGKYPHTLRIKEKDEHGDEVHQVRTNPAHVLTEKRGFGDSNKVTFFNMNEYFDPNWSGIELIDATGYVSHGNLNAWRLEKTINTGSRTFLSDYPLGGDSKIPVVAGFKDKQNTFYTDEAVEQSYVGGHLSDVVRYVAPAIKSEPKEGESNHANKQLYFVGKEGNDTAAFSIAALPDSEANPTPNTIRVRPSQDFEYEWKYRLDKQESFIKITETVSGSSLTAAETETLLIQGNSKTAEIDADLRTSASQGVIAGKTFILGNADNLKLRTGQGESNIFHIGSKKGVVKSEGDKSTFYLTEDVQSLRLNNNSLAPGKINTVDLTDWVALDHLEVFATNDGKGLRIRDKQNHDRFIRIEDHSSIVLNVQGQSGSAITLGPSQLQSLTQRAQSLTQLLPQTTHYVHEKTQQINLSAAQSQLSLKGNGTFHIRAAGSQLSLLDVDKGVGVALDTINDGSQLRFKGVNFADIQQSGNTLWMSKDKYALLNVGQIPGYTSFVAQFDDGVASFHTDAQGQLSVYGFEAKSQQGLTKPAGVSEIDKTSVGLAQLDGPLWRFANGMIASPLTGDVYDLQGNRYGNAHYDINNHSVVFNTLENSQQRLDPNQANTRIAPYEAKVLEDGRWLFGDTPDKNQSFIVDPTTWRIYQDADDKEPLKGMWFRYDGARGQHLVVDSGSGPGNRLTHRQTQGVSVAEFQRIVKEKGVLTDISKGKLYYPNDNDKEKAQLLAYFHFIIDQDNFREQVVDNSLHQPIQATAEQPMIKDSEETDVMLGNGDSNIIIASVGNDRIKPQGGQDQVRFTSTAKGVKTLDVDGNDDITLWLPFNISIGAEYYFSGNDFVIEGTAPHANGEKLQVVIPDYEENKPKLTLKMYDAQDFRQAAALEAGQDVHAGIIFGEDNIQYLVNLAAKRREVENMQFS</sequence>
<evidence type="ECO:0000256" key="1">
    <source>
        <dbReference type="SAM" id="MobiDB-lite"/>
    </source>
</evidence>
<feature type="compositionally biased region" description="Polar residues" evidence="1">
    <location>
        <begin position="1"/>
        <end position="19"/>
    </location>
</feature>